<dbReference type="PANTHER" id="PTHR11439:SF515">
    <property type="entry name" value="GAG-POL POLYPROTEIN"/>
    <property type="match status" value="1"/>
</dbReference>
<sequence>MAGSNPCHVPMEPCFKLSKCSTAPVTDATEYRSIVGSLRSLVHTRPDLNFAVGFVSRFMEAPTEEHLAAVKRILRYITRSNLAQEGDAKEGVWYLDSGATNHMTGDHAAFAELDLSIADSVNFGYGSTVDICGQGKVMFVCKSGEHRAITGVFYILRLNTHIISLGQFDQNGCQVLVEDGLL</sequence>
<dbReference type="InterPro" id="IPR054722">
    <property type="entry name" value="PolX-like_BBD"/>
</dbReference>
<dbReference type="AlphaFoldDB" id="A0AAD8R470"/>
<evidence type="ECO:0000313" key="3">
    <source>
        <dbReference type="Proteomes" id="UP001231189"/>
    </source>
</evidence>
<organism evidence="2 3">
    <name type="scientific">Lolium multiflorum</name>
    <name type="common">Italian ryegrass</name>
    <name type="synonym">Lolium perenne subsp. multiflorum</name>
    <dbReference type="NCBI Taxonomy" id="4521"/>
    <lineage>
        <taxon>Eukaryota</taxon>
        <taxon>Viridiplantae</taxon>
        <taxon>Streptophyta</taxon>
        <taxon>Embryophyta</taxon>
        <taxon>Tracheophyta</taxon>
        <taxon>Spermatophyta</taxon>
        <taxon>Magnoliopsida</taxon>
        <taxon>Liliopsida</taxon>
        <taxon>Poales</taxon>
        <taxon>Poaceae</taxon>
        <taxon>BOP clade</taxon>
        <taxon>Pooideae</taxon>
        <taxon>Poodae</taxon>
        <taxon>Poeae</taxon>
        <taxon>Poeae Chloroplast Group 2 (Poeae type)</taxon>
        <taxon>Loliodinae</taxon>
        <taxon>Loliinae</taxon>
        <taxon>Lolium</taxon>
    </lineage>
</organism>
<evidence type="ECO:0000259" key="1">
    <source>
        <dbReference type="Pfam" id="PF22936"/>
    </source>
</evidence>
<dbReference type="EMBL" id="JAUUTY010000006">
    <property type="protein sequence ID" value="KAK1613735.1"/>
    <property type="molecule type" value="Genomic_DNA"/>
</dbReference>
<keyword evidence="3" id="KW-1185">Reference proteome</keyword>
<protein>
    <recommendedName>
        <fullName evidence="1">Retrovirus-related Pol polyprotein from transposon TNT 1-94-like beta-barrel domain-containing protein</fullName>
    </recommendedName>
</protein>
<gene>
    <name evidence="2" type="ORF">QYE76_019252</name>
</gene>
<dbReference type="Proteomes" id="UP001231189">
    <property type="component" value="Unassembled WGS sequence"/>
</dbReference>
<comment type="caution">
    <text evidence="2">The sequence shown here is derived from an EMBL/GenBank/DDBJ whole genome shotgun (WGS) entry which is preliminary data.</text>
</comment>
<accession>A0AAD8R470</accession>
<dbReference type="Pfam" id="PF22936">
    <property type="entry name" value="Pol_BBD"/>
    <property type="match status" value="1"/>
</dbReference>
<feature type="domain" description="Retrovirus-related Pol polyprotein from transposon TNT 1-94-like beta-barrel" evidence="1">
    <location>
        <begin position="93"/>
        <end position="173"/>
    </location>
</feature>
<evidence type="ECO:0000313" key="2">
    <source>
        <dbReference type="EMBL" id="KAK1613735.1"/>
    </source>
</evidence>
<reference evidence="2" key="1">
    <citation type="submission" date="2023-07" db="EMBL/GenBank/DDBJ databases">
        <title>A chromosome-level genome assembly of Lolium multiflorum.</title>
        <authorList>
            <person name="Chen Y."/>
            <person name="Copetti D."/>
            <person name="Kolliker R."/>
            <person name="Studer B."/>
        </authorList>
    </citation>
    <scope>NUCLEOTIDE SEQUENCE</scope>
    <source>
        <strain evidence="2">02402/16</strain>
        <tissue evidence="2">Leaf</tissue>
    </source>
</reference>
<name>A0AAD8R470_LOLMU</name>
<dbReference type="PANTHER" id="PTHR11439">
    <property type="entry name" value="GAG-POL-RELATED RETROTRANSPOSON"/>
    <property type="match status" value="1"/>
</dbReference>
<proteinExistence type="predicted"/>